<dbReference type="InterPro" id="IPR051553">
    <property type="entry name" value="Ran_GTPase-activating"/>
</dbReference>
<organism evidence="3 4">
    <name type="scientific">Anaeramoeba flamelloides</name>
    <dbReference type="NCBI Taxonomy" id="1746091"/>
    <lineage>
        <taxon>Eukaryota</taxon>
        <taxon>Metamonada</taxon>
        <taxon>Anaeramoebidae</taxon>
        <taxon>Anaeramoeba</taxon>
    </lineage>
</organism>
<dbReference type="PANTHER" id="PTHR45982">
    <property type="entry name" value="REGULATOR OF CHROMOSOME CONDENSATION"/>
    <property type="match status" value="1"/>
</dbReference>
<sequence>MTETKNNNEKEGVLKNGCSSGRNNNHCLGFDTQNKGIPEIRFIPFTFKDVACGFKRSIFLVGNKKDPNYYNTIIYKSDEPGTFELEKEVSQISTGCYHCLIKTVDNTVYGLGKSNRGQLGVELQATYKTPTKINFFPNAPFYVKEIFARADSSYLLCSNNDLYICGNVSFGNSANSFQKKDSIVPVLLSSDVETVYTGVYAFFCFFTKTNDNKLYARGNCNNGQLGLGSCQSIVTKNTVVPKIDANEIVGMALGHEFSNIILQKGAGEPTKILGCGSKHNGTGMRASKWKIIQSLKDKNVVQAESGCWHTLCRTKSNDFWIWGDSYSRSLWNSTSDQFLPTKLNFDLLRGTFNKGIRGFSEYKIHCGIYQNFFYLTENECNDLVKDISDTFDQSQKLFKDLTLVENKLSVHTVFVEKRLNCKSDEILKIIQQEGYNYEQLLDFFKNIYLIKTQNVISISEMLQKFSIDPVEFTKSVTLNNNLLELYNDEDTKDFKLLVYLDDSEDDNEDEEQEFEEIPVHKFILYARSGLFREMFQNVNNRENINELKDYSGKTVESLEILIKFFYTNSIKLIADDDPKLVVEELQDAIEYYQLNQNSSLKSQLLQIKVQHNLL</sequence>
<dbReference type="PANTHER" id="PTHR45982:SF1">
    <property type="entry name" value="REGULATOR OF CHROMOSOME CONDENSATION"/>
    <property type="match status" value="1"/>
</dbReference>
<evidence type="ECO:0000256" key="1">
    <source>
        <dbReference type="PROSITE-ProRule" id="PRU00235"/>
    </source>
</evidence>
<gene>
    <name evidence="3" type="ORF">M0813_11187</name>
</gene>
<name>A0ABQ8ZFZ5_9EUKA</name>
<dbReference type="CDD" id="cd18186">
    <property type="entry name" value="BTB_POZ_ZBTB_KLHL-like"/>
    <property type="match status" value="1"/>
</dbReference>
<evidence type="ECO:0000313" key="3">
    <source>
        <dbReference type="EMBL" id="KAJ6255627.1"/>
    </source>
</evidence>
<dbReference type="Proteomes" id="UP001150062">
    <property type="component" value="Unassembled WGS sequence"/>
</dbReference>
<evidence type="ECO:0000259" key="2">
    <source>
        <dbReference type="PROSITE" id="PS50097"/>
    </source>
</evidence>
<reference evidence="3" key="1">
    <citation type="submission" date="2022-08" db="EMBL/GenBank/DDBJ databases">
        <title>Novel sulfate-reducing endosymbionts in the free-living metamonad Anaeramoeba.</title>
        <authorList>
            <person name="Jerlstrom-Hultqvist J."/>
            <person name="Cepicka I."/>
            <person name="Gallot-Lavallee L."/>
            <person name="Salas-Leiva D."/>
            <person name="Curtis B.A."/>
            <person name="Zahonova K."/>
            <person name="Pipaliya S."/>
            <person name="Dacks J."/>
            <person name="Roger A.J."/>
        </authorList>
    </citation>
    <scope>NUCLEOTIDE SEQUENCE</scope>
    <source>
        <strain evidence="3">Schooner1</strain>
    </source>
</reference>
<feature type="domain" description="BTB" evidence="2">
    <location>
        <begin position="492"/>
        <end position="574"/>
    </location>
</feature>
<dbReference type="PROSITE" id="PS50097">
    <property type="entry name" value="BTB"/>
    <property type="match status" value="1"/>
</dbReference>
<protein>
    <recommendedName>
        <fullName evidence="2">BTB domain-containing protein</fullName>
    </recommendedName>
</protein>
<dbReference type="Pfam" id="PF00651">
    <property type="entry name" value="BTB"/>
    <property type="match status" value="1"/>
</dbReference>
<dbReference type="SUPFAM" id="SSF50985">
    <property type="entry name" value="RCC1/BLIP-II"/>
    <property type="match status" value="2"/>
</dbReference>
<dbReference type="InterPro" id="IPR000408">
    <property type="entry name" value="Reg_chr_condens"/>
</dbReference>
<dbReference type="Gene3D" id="2.130.10.30">
    <property type="entry name" value="Regulator of chromosome condensation 1/beta-lactamase-inhibitor protein II"/>
    <property type="match status" value="1"/>
</dbReference>
<dbReference type="SUPFAM" id="SSF54695">
    <property type="entry name" value="POZ domain"/>
    <property type="match status" value="1"/>
</dbReference>
<comment type="caution">
    <text evidence="3">The sequence shown here is derived from an EMBL/GenBank/DDBJ whole genome shotgun (WGS) entry which is preliminary data.</text>
</comment>
<accession>A0ABQ8ZFZ5</accession>
<dbReference type="SMART" id="SM00225">
    <property type="entry name" value="BTB"/>
    <property type="match status" value="1"/>
</dbReference>
<dbReference type="Gene3D" id="3.30.710.10">
    <property type="entry name" value="Potassium Channel Kv1.1, Chain A"/>
    <property type="match status" value="1"/>
</dbReference>
<dbReference type="InterPro" id="IPR000210">
    <property type="entry name" value="BTB/POZ_dom"/>
</dbReference>
<dbReference type="InterPro" id="IPR009091">
    <property type="entry name" value="RCC1/BLIP-II"/>
</dbReference>
<proteinExistence type="predicted"/>
<dbReference type="PROSITE" id="PS50012">
    <property type="entry name" value="RCC1_3"/>
    <property type="match status" value="1"/>
</dbReference>
<dbReference type="EMBL" id="JAOAOG010000003">
    <property type="protein sequence ID" value="KAJ6255627.1"/>
    <property type="molecule type" value="Genomic_DNA"/>
</dbReference>
<evidence type="ECO:0000313" key="4">
    <source>
        <dbReference type="Proteomes" id="UP001150062"/>
    </source>
</evidence>
<feature type="repeat" description="RCC1" evidence="1">
    <location>
        <begin position="106"/>
        <end position="159"/>
    </location>
</feature>
<keyword evidence="4" id="KW-1185">Reference proteome</keyword>
<dbReference type="InterPro" id="IPR011333">
    <property type="entry name" value="SKP1/BTB/POZ_sf"/>
</dbReference>